<dbReference type="GO" id="GO:0004623">
    <property type="term" value="F:phospholipase A2 activity"/>
    <property type="evidence" value="ECO:0007669"/>
    <property type="project" value="TreeGrafter"/>
</dbReference>
<proteinExistence type="predicted"/>
<protein>
    <recommendedName>
        <fullName evidence="3">PNPLA domain-containing protein</fullName>
    </recommendedName>
</protein>
<dbReference type="GO" id="GO:0046475">
    <property type="term" value="P:glycerophospholipid catabolic process"/>
    <property type="evidence" value="ECO:0007669"/>
    <property type="project" value="TreeGrafter"/>
</dbReference>
<dbReference type="PANTHER" id="PTHR10728">
    <property type="entry name" value="CYTOSOLIC PHOSPHOLIPASE A2"/>
    <property type="match status" value="1"/>
</dbReference>
<dbReference type="Proteomes" id="UP000565576">
    <property type="component" value="Unassembled WGS sequence"/>
</dbReference>
<reference evidence="4 5" key="1">
    <citation type="submission" date="2020-08" db="EMBL/GenBank/DDBJ databases">
        <title>Genomic Encyclopedia of Type Strains, Phase IV (KMG-V): Genome sequencing to study the core and pangenomes of soil and plant-associated prokaryotes.</title>
        <authorList>
            <person name="Whitman W."/>
        </authorList>
    </citation>
    <scope>NUCLEOTIDE SEQUENCE [LARGE SCALE GENOMIC DNA]</scope>
    <source>
        <strain evidence="4 5">SEMIA 4060</strain>
    </source>
</reference>
<evidence type="ECO:0000256" key="1">
    <source>
        <dbReference type="ARBA" id="ARBA00023098"/>
    </source>
</evidence>
<feature type="transmembrane region" description="Helical" evidence="2">
    <location>
        <begin position="425"/>
        <end position="448"/>
    </location>
</feature>
<sequence>MTENSMKSLKTSTFRLEMAQLSDASVFGSEFIELYGDQVWTQDIPNTAAAHQFRTELISRIATNRLSYGSGTEKRALESIVELFEKARKITADNIGCGTFEILVWHTLNSVVRQFTAKWHPLSNSGALDALDSSDIFRAELYGIQSTLRELERGLALLEGGASSYDPAVGVANGGASGHLQGALWRPAGGLATFADLERNAVEERRKTYKVTHEDWAAGLAISGGGIRSATFSLGVLAALARRNLLPEFDYLSTVSGGGYTGCFLTSLLGRGDLSPSEGLRSNQLPFKRNEQESELLMGVRQRASFLSAGFIERLLLVMRSSYGVFVNVVLIFSAIAAFAAMEVALRLGFESAHIPTWLAWIFPLASVCLLGVVATKERLQLGELNAWHLILGTLFFAPLVWIALRSFHDGISKITDTFGGYLGLSGLTSSLLVGSIAISLLGGTLAVQARARSLMAAIVTVVFLLFVEHSFFIVFGSQSVFKTGCVLAACAAVVLLLWSVTNVNATSLYRYYRSKLATAFIYVSPGAMPPKVSEIAPGNSLYPIINCALNAPGSEDPRMRGRLADVFSFTPHMTGSTVLGHSVTRDWERWNPTFDLASAMALSGAAVSPQMGLSTSKHGSFWLTLFNARLHAWLRNPDLVPKDEQSDKSKWYRRSPGLGYLVREFMGNADEKLPYVNISDGGHIENLGIYELLRRRCRYIVAIDGEADPRMTFHALTNLQRLAYIDMGIQIDADLDELRLQETGFSRSHFRFCRIRYPTDQGVDCWEVGYLLYVKLSLTGNEGEFLRRYRLDEPTFPHHSTADQFFTETQFEAYRSLGEHVGDKLFMEAIIEDLANKPPIGVQEWMGKYIKNFPPAFAI</sequence>
<evidence type="ECO:0000256" key="2">
    <source>
        <dbReference type="SAM" id="Phobius"/>
    </source>
</evidence>
<dbReference type="SUPFAM" id="SSF52151">
    <property type="entry name" value="FabD/lysophospholipase-like"/>
    <property type="match status" value="1"/>
</dbReference>
<feature type="domain" description="PNPLA" evidence="3">
    <location>
        <begin position="220"/>
        <end position="316"/>
    </location>
</feature>
<dbReference type="GO" id="GO:0005829">
    <property type="term" value="C:cytosol"/>
    <property type="evidence" value="ECO:0007669"/>
    <property type="project" value="TreeGrafter"/>
</dbReference>
<dbReference type="RefSeq" id="WP_246806476.1">
    <property type="nucleotide sequence ID" value="NZ_JACHBG010000017.1"/>
</dbReference>
<feature type="transmembrane region" description="Helical" evidence="2">
    <location>
        <begin position="387"/>
        <end position="405"/>
    </location>
</feature>
<dbReference type="InterPro" id="IPR002641">
    <property type="entry name" value="PNPLA_dom"/>
</dbReference>
<dbReference type="EMBL" id="JACHBG010000017">
    <property type="protein sequence ID" value="MBB6487940.1"/>
    <property type="molecule type" value="Genomic_DNA"/>
</dbReference>
<dbReference type="Gene3D" id="3.40.1090.10">
    <property type="entry name" value="Cytosolic phospholipase A2 catalytic domain"/>
    <property type="match status" value="2"/>
</dbReference>
<evidence type="ECO:0000313" key="5">
    <source>
        <dbReference type="Proteomes" id="UP000565576"/>
    </source>
</evidence>
<organism evidence="4 5">
    <name type="scientific">Rhizobium lusitanum</name>
    <dbReference type="NCBI Taxonomy" id="293958"/>
    <lineage>
        <taxon>Bacteria</taxon>
        <taxon>Pseudomonadati</taxon>
        <taxon>Pseudomonadota</taxon>
        <taxon>Alphaproteobacteria</taxon>
        <taxon>Hyphomicrobiales</taxon>
        <taxon>Rhizobiaceae</taxon>
        <taxon>Rhizobium/Agrobacterium group</taxon>
        <taxon>Rhizobium</taxon>
    </lineage>
</organism>
<keyword evidence="2" id="KW-1133">Transmembrane helix</keyword>
<keyword evidence="2" id="KW-0472">Membrane</keyword>
<feature type="transmembrane region" description="Helical" evidence="2">
    <location>
        <begin position="455"/>
        <end position="476"/>
    </location>
</feature>
<gene>
    <name evidence="4" type="ORF">GGD46_005250</name>
</gene>
<feature type="transmembrane region" description="Helical" evidence="2">
    <location>
        <begin position="358"/>
        <end position="375"/>
    </location>
</feature>
<comment type="caution">
    <text evidence="4">The sequence shown here is derived from an EMBL/GenBank/DDBJ whole genome shotgun (WGS) entry which is preliminary data.</text>
</comment>
<feature type="transmembrane region" description="Helical" evidence="2">
    <location>
        <begin position="482"/>
        <end position="506"/>
    </location>
</feature>
<feature type="transmembrane region" description="Helical" evidence="2">
    <location>
        <begin position="323"/>
        <end position="346"/>
    </location>
</feature>
<name>A0A7X0IVR7_9HYPH</name>
<keyword evidence="1" id="KW-0443">Lipid metabolism</keyword>
<keyword evidence="2" id="KW-0812">Transmembrane</keyword>
<evidence type="ECO:0000313" key="4">
    <source>
        <dbReference type="EMBL" id="MBB6487940.1"/>
    </source>
</evidence>
<dbReference type="PANTHER" id="PTHR10728:SF40">
    <property type="entry name" value="PATATIN FAMILY PROTEIN"/>
    <property type="match status" value="1"/>
</dbReference>
<dbReference type="Pfam" id="PF01734">
    <property type="entry name" value="Patatin"/>
    <property type="match status" value="1"/>
</dbReference>
<dbReference type="AlphaFoldDB" id="A0A7X0IVR7"/>
<accession>A0A7X0IVR7</accession>
<evidence type="ECO:0000259" key="3">
    <source>
        <dbReference type="Pfam" id="PF01734"/>
    </source>
</evidence>
<dbReference type="InterPro" id="IPR016035">
    <property type="entry name" value="Acyl_Trfase/lysoPLipase"/>
</dbReference>